<dbReference type="Proteomes" id="UP000023152">
    <property type="component" value="Unassembled WGS sequence"/>
</dbReference>
<dbReference type="EMBL" id="ASPP01000175">
    <property type="protein sequence ID" value="ETO36892.1"/>
    <property type="molecule type" value="Genomic_DNA"/>
</dbReference>
<name>X6PGU8_RETFI</name>
<keyword evidence="1" id="KW-0812">Transmembrane</keyword>
<dbReference type="AlphaFoldDB" id="X6PGU8"/>
<keyword evidence="3" id="KW-1185">Reference proteome</keyword>
<evidence type="ECO:0000256" key="1">
    <source>
        <dbReference type="SAM" id="Phobius"/>
    </source>
</evidence>
<sequence length="208" mass="24153">MNSLSCLRQQGKTVLFDSKQIPQRYAAKVTVVNQTQTGNEQLTFIHLTGPSHWSVFVDTKHVTDWSLDSTVFRGTDEQTFLYIATGLKIEPKLDISCTNAQECEEDGLAPVQSDMLFWIKSKRDAKLKLYISSQHINGNYVWDKTNWIATLRDDIVSHFPNWIDELVWYSELFEIQLSDTFMVSVCFLICLFLSLNYYNSFLFFEFAQ</sequence>
<protein>
    <submittedName>
        <fullName evidence="2">Uncharacterized protein</fullName>
    </submittedName>
</protein>
<keyword evidence="1" id="KW-0472">Membrane</keyword>
<proteinExistence type="predicted"/>
<accession>X6PGU8</accession>
<organism evidence="2 3">
    <name type="scientific">Reticulomyxa filosa</name>
    <dbReference type="NCBI Taxonomy" id="46433"/>
    <lineage>
        <taxon>Eukaryota</taxon>
        <taxon>Sar</taxon>
        <taxon>Rhizaria</taxon>
        <taxon>Retaria</taxon>
        <taxon>Foraminifera</taxon>
        <taxon>Monothalamids</taxon>
        <taxon>Reticulomyxidae</taxon>
        <taxon>Reticulomyxa</taxon>
    </lineage>
</organism>
<evidence type="ECO:0000313" key="3">
    <source>
        <dbReference type="Proteomes" id="UP000023152"/>
    </source>
</evidence>
<feature type="transmembrane region" description="Helical" evidence="1">
    <location>
        <begin position="180"/>
        <end position="198"/>
    </location>
</feature>
<comment type="caution">
    <text evidence="2">The sequence shown here is derived from an EMBL/GenBank/DDBJ whole genome shotgun (WGS) entry which is preliminary data.</text>
</comment>
<gene>
    <name evidence="2" type="ORF">RFI_00170</name>
</gene>
<keyword evidence="1" id="KW-1133">Transmembrane helix</keyword>
<reference evidence="2 3" key="1">
    <citation type="journal article" date="2013" name="Curr. Biol.">
        <title>The Genome of the Foraminiferan Reticulomyxa filosa.</title>
        <authorList>
            <person name="Glockner G."/>
            <person name="Hulsmann N."/>
            <person name="Schleicher M."/>
            <person name="Noegel A.A."/>
            <person name="Eichinger L."/>
            <person name="Gallinger C."/>
            <person name="Pawlowski J."/>
            <person name="Sierra R."/>
            <person name="Euteneuer U."/>
            <person name="Pillet L."/>
            <person name="Moustafa A."/>
            <person name="Platzer M."/>
            <person name="Groth M."/>
            <person name="Szafranski K."/>
            <person name="Schliwa M."/>
        </authorList>
    </citation>
    <scope>NUCLEOTIDE SEQUENCE [LARGE SCALE GENOMIC DNA]</scope>
</reference>
<evidence type="ECO:0000313" key="2">
    <source>
        <dbReference type="EMBL" id="ETO36892.1"/>
    </source>
</evidence>